<comment type="caution">
    <text evidence="2">The sequence shown here is derived from an EMBL/GenBank/DDBJ whole genome shotgun (WGS) entry which is preliminary data.</text>
</comment>
<evidence type="ECO:0000313" key="2">
    <source>
        <dbReference type="EMBL" id="MPC60797.1"/>
    </source>
</evidence>
<reference evidence="2 3" key="1">
    <citation type="submission" date="2019-05" db="EMBL/GenBank/DDBJ databases">
        <title>Another draft genome of Portunus trituberculatus and its Hox gene families provides insights of decapod evolution.</title>
        <authorList>
            <person name="Jeong J.-H."/>
            <person name="Song I."/>
            <person name="Kim S."/>
            <person name="Choi T."/>
            <person name="Kim D."/>
            <person name="Ryu S."/>
            <person name="Kim W."/>
        </authorList>
    </citation>
    <scope>NUCLEOTIDE SEQUENCE [LARGE SCALE GENOMIC DNA]</scope>
    <source>
        <tissue evidence="2">Muscle</tissue>
    </source>
</reference>
<evidence type="ECO:0000313" key="3">
    <source>
        <dbReference type="Proteomes" id="UP000324222"/>
    </source>
</evidence>
<name>A0A5B7GUE2_PORTR</name>
<dbReference type="EMBL" id="VSRR010017915">
    <property type="protein sequence ID" value="MPC60797.1"/>
    <property type="molecule type" value="Genomic_DNA"/>
</dbReference>
<proteinExistence type="predicted"/>
<sequence length="99" mass="10856">MPRATMPDIHTSSSRRPLTPRPFPPPPPSSFFRSLFFPLLDSSCVLPPPSTSLSTLPFSTLPVFRTAAAWPQRERSRRLRGPFLLGATRPAVLALVSGS</sequence>
<evidence type="ECO:0000256" key="1">
    <source>
        <dbReference type="SAM" id="MobiDB-lite"/>
    </source>
</evidence>
<dbReference type="Proteomes" id="UP000324222">
    <property type="component" value="Unassembled WGS sequence"/>
</dbReference>
<gene>
    <name evidence="2" type="ORF">E2C01_054853</name>
</gene>
<organism evidence="2 3">
    <name type="scientific">Portunus trituberculatus</name>
    <name type="common">Swimming crab</name>
    <name type="synonym">Neptunus trituberculatus</name>
    <dbReference type="NCBI Taxonomy" id="210409"/>
    <lineage>
        <taxon>Eukaryota</taxon>
        <taxon>Metazoa</taxon>
        <taxon>Ecdysozoa</taxon>
        <taxon>Arthropoda</taxon>
        <taxon>Crustacea</taxon>
        <taxon>Multicrustacea</taxon>
        <taxon>Malacostraca</taxon>
        <taxon>Eumalacostraca</taxon>
        <taxon>Eucarida</taxon>
        <taxon>Decapoda</taxon>
        <taxon>Pleocyemata</taxon>
        <taxon>Brachyura</taxon>
        <taxon>Eubrachyura</taxon>
        <taxon>Portunoidea</taxon>
        <taxon>Portunidae</taxon>
        <taxon>Portuninae</taxon>
        <taxon>Portunus</taxon>
    </lineage>
</organism>
<keyword evidence="3" id="KW-1185">Reference proteome</keyword>
<feature type="region of interest" description="Disordered" evidence="1">
    <location>
        <begin position="1"/>
        <end position="26"/>
    </location>
</feature>
<accession>A0A5B7GUE2</accession>
<protein>
    <submittedName>
        <fullName evidence="2">Uncharacterized protein</fullName>
    </submittedName>
</protein>
<dbReference type="AlphaFoldDB" id="A0A5B7GUE2"/>